<comment type="caution">
    <text evidence="1">The sequence shown here is derived from an EMBL/GenBank/DDBJ whole genome shotgun (WGS) entry which is preliminary data.</text>
</comment>
<evidence type="ECO:0000313" key="1">
    <source>
        <dbReference type="EMBL" id="KAI6092907.1"/>
    </source>
</evidence>
<gene>
    <name evidence="1" type="ORF">F4821DRAFT_112952</name>
</gene>
<keyword evidence="2" id="KW-1185">Reference proteome</keyword>
<organism evidence="1 2">
    <name type="scientific">Hypoxylon rubiginosum</name>
    <dbReference type="NCBI Taxonomy" id="110542"/>
    <lineage>
        <taxon>Eukaryota</taxon>
        <taxon>Fungi</taxon>
        <taxon>Dikarya</taxon>
        <taxon>Ascomycota</taxon>
        <taxon>Pezizomycotina</taxon>
        <taxon>Sordariomycetes</taxon>
        <taxon>Xylariomycetidae</taxon>
        <taxon>Xylariales</taxon>
        <taxon>Hypoxylaceae</taxon>
        <taxon>Hypoxylon</taxon>
    </lineage>
</organism>
<proteinExistence type="predicted"/>
<sequence length="481" mass="54170">MDDSGPVPDGNSPDPSIAGKLPEVINIVENGDLILDVTLENSKDTIRSARVAQSRLPRGEARSAPKKSTRLAFRVSLKVLKGQSKYFDRLLTDSRFKEAKDISNTFAALSLKNVKPEAAEAKDLPWIKIQDDDQATHYANRDGALSDLFRILHGKEVVTKQVTMPFITTLAVLADRFDCAATVSKSLTANLKFKWPVTSRKPVRDEIPVMSRNNEDILRQKILVAWLLNQPARFQAATKEIIMNGSCQWSPFAEDDGAKDAIWWYLQDGIEEELQVRRQCILNTIASVQRHFIKLYTSRTRQCKLGYDSSSACDSYQLGEIFKFLTNKNLMFLVDFSPGSLDSIADTSLLQIETVITTLKQCPSYQIDKNHTNCGLRTRMLPILDFIQGLLSANSIPITRIAWKNNRQSVAWLPPDDAKGKALEEAKPFTFTRSMAGDQRLRFENALGADKFAKEVFTASSWEWTAEDQDRPSTTPRFILK</sequence>
<reference evidence="1 2" key="1">
    <citation type="journal article" date="2022" name="New Phytol.">
        <title>Ecological generalism drives hyperdiversity of secondary metabolite gene clusters in xylarialean endophytes.</title>
        <authorList>
            <person name="Franco M.E.E."/>
            <person name="Wisecaver J.H."/>
            <person name="Arnold A.E."/>
            <person name="Ju Y.M."/>
            <person name="Slot J.C."/>
            <person name="Ahrendt S."/>
            <person name="Moore L.P."/>
            <person name="Eastman K.E."/>
            <person name="Scott K."/>
            <person name="Konkel Z."/>
            <person name="Mondo S.J."/>
            <person name="Kuo A."/>
            <person name="Hayes R.D."/>
            <person name="Haridas S."/>
            <person name="Andreopoulos B."/>
            <person name="Riley R."/>
            <person name="LaButti K."/>
            <person name="Pangilinan J."/>
            <person name="Lipzen A."/>
            <person name="Amirebrahimi M."/>
            <person name="Yan J."/>
            <person name="Adam C."/>
            <person name="Keymanesh K."/>
            <person name="Ng V."/>
            <person name="Louie K."/>
            <person name="Northen T."/>
            <person name="Drula E."/>
            <person name="Henrissat B."/>
            <person name="Hsieh H.M."/>
            <person name="Youens-Clark K."/>
            <person name="Lutzoni F."/>
            <person name="Miadlikowska J."/>
            <person name="Eastwood D.C."/>
            <person name="Hamelin R.C."/>
            <person name="Grigoriev I.V."/>
            <person name="U'Ren J.M."/>
        </authorList>
    </citation>
    <scope>NUCLEOTIDE SEQUENCE [LARGE SCALE GENOMIC DNA]</scope>
    <source>
        <strain evidence="1 2">ER1909</strain>
    </source>
</reference>
<name>A0ACC0DKM8_9PEZI</name>
<evidence type="ECO:0000313" key="2">
    <source>
        <dbReference type="Proteomes" id="UP001497680"/>
    </source>
</evidence>
<dbReference type="EMBL" id="MU394282">
    <property type="protein sequence ID" value="KAI6092907.1"/>
    <property type="molecule type" value="Genomic_DNA"/>
</dbReference>
<accession>A0ACC0DKM8</accession>
<protein>
    <submittedName>
        <fullName evidence="1">Uncharacterized protein</fullName>
    </submittedName>
</protein>
<dbReference type="Proteomes" id="UP001497680">
    <property type="component" value="Unassembled WGS sequence"/>
</dbReference>